<evidence type="ECO:0000313" key="2">
    <source>
        <dbReference type="EMBL" id="MPC89637.1"/>
    </source>
</evidence>
<feature type="compositionally biased region" description="Basic and acidic residues" evidence="1">
    <location>
        <begin position="71"/>
        <end position="82"/>
    </location>
</feature>
<proteinExistence type="predicted"/>
<comment type="caution">
    <text evidence="2">The sequence shown here is derived from an EMBL/GenBank/DDBJ whole genome shotgun (WGS) entry which is preliminary data.</text>
</comment>
<accession>A0A5B7J856</accession>
<name>A0A5B7J856_PORTR</name>
<sequence length="91" mass="9583">MNSSLLVTFGGSRSLPGIACNIESLLPRLPLVPFPLVCVSSPVPLPVCACKRHSPPPPPTQRLFGRTSLSPRDHSLEGDCAARGRSGKPAI</sequence>
<reference evidence="2 3" key="1">
    <citation type="submission" date="2019-05" db="EMBL/GenBank/DDBJ databases">
        <title>Another draft genome of Portunus trituberculatus and its Hox gene families provides insights of decapod evolution.</title>
        <authorList>
            <person name="Jeong J.-H."/>
            <person name="Song I."/>
            <person name="Kim S."/>
            <person name="Choi T."/>
            <person name="Kim D."/>
            <person name="Ryu S."/>
            <person name="Kim W."/>
        </authorList>
    </citation>
    <scope>NUCLEOTIDE SEQUENCE [LARGE SCALE GENOMIC DNA]</scope>
    <source>
        <tissue evidence="2">Muscle</tissue>
    </source>
</reference>
<dbReference type="Proteomes" id="UP000324222">
    <property type="component" value="Unassembled WGS sequence"/>
</dbReference>
<feature type="region of interest" description="Disordered" evidence="1">
    <location>
        <begin position="54"/>
        <end position="91"/>
    </location>
</feature>
<dbReference type="EMBL" id="VSRR010081681">
    <property type="protein sequence ID" value="MPC89637.1"/>
    <property type="molecule type" value="Genomic_DNA"/>
</dbReference>
<protein>
    <submittedName>
        <fullName evidence="2">Uncharacterized protein</fullName>
    </submittedName>
</protein>
<organism evidence="2 3">
    <name type="scientific">Portunus trituberculatus</name>
    <name type="common">Swimming crab</name>
    <name type="synonym">Neptunus trituberculatus</name>
    <dbReference type="NCBI Taxonomy" id="210409"/>
    <lineage>
        <taxon>Eukaryota</taxon>
        <taxon>Metazoa</taxon>
        <taxon>Ecdysozoa</taxon>
        <taxon>Arthropoda</taxon>
        <taxon>Crustacea</taxon>
        <taxon>Multicrustacea</taxon>
        <taxon>Malacostraca</taxon>
        <taxon>Eumalacostraca</taxon>
        <taxon>Eucarida</taxon>
        <taxon>Decapoda</taxon>
        <taxon>Pleocyemata</taxon>
        <taxon>Brachyura</taxon>
        <taxon>Eubrachyura</taxon>
        <taxon>Portunoidea</taxon>
        <taxon>Portunidae</taxon>
        <taxon>Portuninae</taxon>
        <taxon>Portunus</taxon>
    </lineage>
</organism>
<gene>
    <name evidence="2" type="ORF">E2C01_084591</name>
</gene>
<keyword evidence="3" id="KW-1185">Reference proteome</keyword>
<evidence type="ECO:0000313" key="3">
    <source>
        <dbReference type="Proteomes" id="UP000324222"/>
    </source>
</evidence>
<evidence type="ECO:0000256" key="1">
    <source>
        <dbReference type="SAM" id="MobiDB-lite"/>
    </source>
</evidence>
<dbReference type="AlphaFoldDB" id="A0A5B7J856"/>